<dbReference type="PROSITE" id="PS50053">
    <property type="entry name" value="UBIQUITIN_2"/>
    <property type="match status" value="1"/>
</dbReference>
<dbReference type="PROSITE" id="PS50235">
    <property type="entry name" value="USP_3"/>
    <property type="match status" value="1"/>
</dbReference>
<dbReference type="InterPro" id="IPR038765">
    <property type="entry name" value="Papain-like_cys_pep_sf"/>
</dbReference>
<evidence type="ECO:0000313" key="10">
    <source>
        <dbReference type="Proteomes" id="UP000616769"/>
    </source>
</evidence>
<dbReference type="InterPro" id="IPR018200">
    <property type="entry name" value="USP_CS"/>
</dbReference>
<dbReference type="InterPro" id="IPR028889">
    <property type="entry name" value="USP"/>
</dbReference>
<dbReference type="PANTHER" id="PTHR43982">
    <property type="entry name" value="UBIQUITIN CARBOXYL-TERMINAL HYDROLASE"/>
    <property type="match status" value="1"/>
</dbReference>
<dbReference type="PROSITE" id="PS00973">
    <property type="entry name" value="USP_2"/>
    <property type="match status" value="1"/>
</dbReference>
<dbReference type="EMBL" id="JXLN01017759">
    <property type="protein sequence ID" value="KPM11696.1"/>
    <property type="molecule type" value="Genomic_DNA"/>
</dbReference>
<evidence type="ECO:0000256" key="8">
    <source>
        <dbReference type="SAM" id="MobiDB-lite"/>
    </source>
</evidence>
<evidence type="ECO:0000256" key="7">
    <source>
        <dbReference type="RuleBase" id="RU366025"/>
    </source>
</evidence>
<keyword evidence="4 7" id="KW-0833">Ubl conjugation pathway</keyword>
<evidence type="ECO:0000256" key="4">
    <source>
        <dbReference type="ARBA" id="ARBA00022786"/>
    </source>
</evidence>
<dbReference type="SUPFAM" id="SSF54001">
    <property type="entry name" value="Cysteine proteinases"/>
    <property type="match status" value="1"/>
</dbReference>
<dbReference type="Gene3D" id="3.90.70.10">
    <property type="entry name" value="Cysteine proteinases"/>
    <property type="match status" value="1"/>
</dbReference>
<feature type="compositionally biased region" description="Basic and acidic residues" evidence="8">
    <location>
        <begin position="357"/>
        <end position="378"/>
    </location>
</feature>
<dbReference type="SUPFAM" id="SSF54236">
    <property type="entry name" value="Ubiquitin-like"/>
    <property type="match status" value="1"/>
</dbReference>
<dbReference type="InterPro" id="IPR000626">
    <property type="entry name" value="Ubiquitin-like_dom"/>
</dbReference>
<evidence type="ECO:0000256" key="1">
    <source>
        <dbReference type="ARBA" id="ARBA00000707"/>
    </source>
</evidence>
<dbReference type="EC" id="3.4.19.12" evidence="7"/>
<reference evidence="9 10" key="1">
    <citation type="journal article" date="2015" name="Parasit. Vectors">
        <title>Draft genome of the scabies mite.</title>
        <authorList>
            <person name="Rider S.D.Jr."/>
            <person name="Morgan M.S."/>
            <person name="Arlian L.G."/>
        </authorList>
    </citation>
    <scope>NUCLEOTIDE SEQUENCE [LARGE SCALE GENOMIC DNA]</scope>
    <source>
        <strain evidence="9">Arlian Lab</strain>
    </source>
</reference>
<dbReference type="GO" id="GO:0016579">
    <property type="term" value="P:protein deubiquitination"/>
    <property type="evidence" value="ECO:0007669"/>
    <property type="project" value="InterPro"/>
</dbReference>
<dbReference type="InterPro" id="IPR001394">
    <property type="entry name" value="Peptidase_C19_UCH"/>
</dbReference>
<dbReference type="Gene3D" id="3.10.20.90">
    <property type="entry name" value="Phosphatidylinositol 3-kinase Catalytic Subunit, Chain A, domain 1"/>
    <property type="match status" value="1"/>
</dbReference>
<evidence type="ECO:0000256" key="2">
    <source>
        <dbReference type="ARBA" id="ARBA00008739"/>
    </source>
</evidence>
<accession>A0A132AL47</accession>
<dbReference type="Pfam" id="PF00443">
    <property type="entry name" value="UCH"/>
    <property type="match status" value="1"/>
</dbReference>
<evidence type="ECO:0000256" key="3">
    <source>
        <dbReference type="ARBA" id="ARBA00022670"/>
    </source>
</evidence>
<proteinExistence type="inferred from homology"/>
<feature type="region of interest" description="Disordered" evidence="8">
    <location>
        <begin position="355"/>
        <end position="378"/>
    </location>
</feature>
<keyword evidence="5 7" id="KW-0378">Hydrolase</keyword>
<dbReference type="PANTHER" id="PTHR43982:SF1">
    <property type="entry name" value="UBIQUITIN CARBOXYL-TERMINAL HYDROLASE 14"/>
    <property type="match status" value="1"/>
</dbReference>
<gene>
    <name evidence="9" type="ORF">QR98_0102690</name>
</gene>
<evidence type="ECO:0000256" key="5">
    <source>
        <dbReference type="ARBA" id="ARBA00022801"/>
    </source>
</evidence>
<keyword evidence="6 7" id="KW-0788">Thiol protease</keyword>
<evidence type="ECO:0000256" key="6">
    <source>
        <dbReference type="ARBA" id="ARBA00022807"/>
    </source>
</evidence>
<dbReference type="GO" id="GO:0061136">
    <property type="term" value="P:regulation of proteasomal protein catabolic process"/>
    <property type="evidence" value="ECO:0007669"/>
    <property type="project" value="TreeGrafter"/>
</dbReference>
<comment type="caution">
    <text evidence="9">The sequence shown here is derived from an EMBL/GenBank/DDBJ whole genome shotgun (WGS) entry which is preliminary data.</text>
</comment>
<evidence type="ECO:0000313" key="9">
    <source>
        <dbReference type="EMBL" id="KPM11696.1"/>
    </source>
</evidence>
<dbReference type="VEuPathDB" id="VectorBase:SSCA000131"/>
<dbReference type="InterPro" id="IPR044635">
    <property type="entry name" value="UBP14-like"/>
</dbReference>
<protein>
    <recommendedName>
        <fullName evidence="7">Ubiquitin carboxyl-terminal hydrolase</fullName>
        <ecNumber evidence="7">3.4.19.12</ecNumber>
    </recommendedName>
</protein>
<sequence>MTFNVKVKWNKDVYDVELDTNERPDVFKAQIFALTGVSTSRQKVMFKGGVIKDDEWNPVMLKSIKNGVTFLMIGSCEEIPDEPKEKVVFIEDLSDKEIATAMNMPSGLINVGNTCYLNATIQSLSTVPELKECLRTISFDHPFDNAKDIVVCLRDVYDKMATTSPVMPIYLLDKLHSMFPQFAEKTENGQFAQQDANECWTELIKVLQQKLRITSDFNESHNNFITQYFGGNLVSSMKCTEDETEPVTISTENFLQLSCFISQDVKYLLTGLKSRLEEEVIKFSTKLGRDARYLKTSKISRLPAYLSINLIRFFYKEKNSINAKILKDVKFSLTLDLYDLCSEELQQKLLPMRMNHKQSEDEKVKKMQSKDKEGSNNDAKNNEYYDYWFDDDIGSNNSGFYQLNAVLTHKGRSSSHGHYVGWIKHKKNSFLIFYDICTDKWFKCDDDDVYQVTEEEILKLSGGETREKNFLYLSFSCLAFGTNYELQNVMLIF</sequence>
<dbReference type="InterPro" id="IPR029071">
    <property type="entry name" value="Ubiquitin-like_domsf"/>
</dbReference>
<keyword evidence="3 7" id="KW-0645">Protease</keyword>
<dbReference type="SMART" id="SM00213">
    <property type="entry name" value="UBQ"/>
    <property type="match status" value="1"/>
</dbReference>
<name>A0A132AL47_SARSC</name>
<dbReference type="AlphaFoldDB" id="A0A132AL47"/>
<dbReference type="GO" id="GO:0070628">
    <property type="term" value="F:proteasome binding"/>
    <property type="evidence" value="ECO:0007669"/>
    <property type="project" value="TreeGrafter"/>
</dbReference>
<comment type="catalytic activity">
    <reaction evidence="1 7">
        <text>Thiol-dependent hydrolysis of ester, thioester, amide, peptide and isopeptide bonds formed by the C-terminal Gly of ubiquitin (a 76-residue protein attached to proteins as an intracellular targeting signal).</text>
        <dbReference type="EC" id="3.4.19.12"/>
    </reaction>
</comment>
<dbReference type="PROSITE" id="PS00972">
    <property type="entry name" value="USP_1"/>
    <property type="match status" value="1"/>
</dbReference>
<dbReference type="Pfam" id="PF00240">
    <property type="entry name" value="ubiquitin"/>
    <property type="match status" value="1"/>
</dbReference>
<organism evidence="9 10">
    <name type="scientific">Sarcoptes scabiei</name>
    <name type="common">Itch mite</name>
    <name type="synonym">Acarus scabiei</name>
    <dbReference type="NCBI Taxonomy" id="52283"/>
    <lineage>
        <taxon>Eukaryota</taxon>
        <taxon>Metazoa</taxon>
        <taxon>Ecdysozoa</taxon>
        <taxon>Arthropoda</taxon>
        <taxon>Chelicerata</taxon>
        <taxon>Arachnida</taxon>
        <taxon>Acari</taxon>
        <taxon>Acariformes</taxon>
        <taxon>Sarcoptiformes</taxon>
        <taxon>Astigmata</taxon>
        <taxon>Psoroptidia</taxon>
        <taxon>Sarcoptoidea</taxon>
        <taxon>Sarcoptidae</taxon>
        <taxon>Sarcoptinae</taxon>
        <taxon>Sarcoptes</taxon>
    </lineage>
</organism>
<comment type="similarity">
    <text evidence="2">Belongs to the peptidase C19 family. USP14/UBP6 subfamily.</text>
</comment>
<dbReference type="GO" id="GO:0004843">
    <property type="term" value="F:cysteine-type deubiquitinase activity"/>
    <property type="evidence" value="ECO:0007669"/>
    <property type="project" value="UniProtKB-UniRule"/>
</dbReference>
<dbReference type="Proteomes" id="UP000616769">
    <property type="component" value="Unassembled WGS sequence"/>
</dbReference>
<dbReference type="GO" id="GO:0043161">
    <property type="term" value="P:proteasome-mediated ubiquitin-dependent protein catabolic process"/>
    <property type="evidence" value="ECO:0007669"/>
    <property type="project" value="InterPro"/>
</dbReference>
<dbReference type="CDD" id="cd16104">
    <property type="entry name" value="Ubl_USP14_like"/>
    <property type="match status" value="1"/>
</dbReference>